<dbReference type="InterPro" id="IPR045325">
    <property type="entry name" value="TMEM70/TMEM186/TMEM223"/>
</dbReference>
<proteinExistence type="predicted"/>
<reference evidence="2" key="1">
    <citation type="submission" date="2022-03" db="EMBL/GenBank/DDBJ databases">
        <authorList>
            <person name="Sayadi A."/>
        </authorList>
    </citation>
    <scope>NUCLEOTIDE SEQUENCE</scope>
</reference>
<dbReference type="Pfam" id="PF06979">
    <property type="entry name" value="TMEM70"/>
    <property type="match status" value="1"/>
</dbReference>
<keyword evidence="1" id="KW-0472">Membrane</keyword>
<evidence type="ECO:0000313" key="2">
    <source>
        <dbReference type="EMBL" id="CAH1986752.1"/>
    </source>
</evidence>
<comment type="caution">
    <text evidence="2">The sequence shown here is derived from an EMBL/GenBank/DDBJ whole genome shotgun (WGS) entry which is preliminary data.</text>
</comment>
<sequence>MISLLISPLKFALRCSYRPSFSRPLINSKFLSKKALDVNTNVTKDVILFKNPNDKFYKIISIFAVFQFGFWTYLSIFAYTTLKDSPVDTEKAKAWYEKINLGENKYRNGLTLISFLIGWGLLSVSWMYCLRSVKYLILRKGGREVTIVTFTPTGRNRMFTLGVENINCKELRQTAKAHIPLKVKGHSFHYLLDVTKGEFRNPLLFDHTAGLRRDWKS</sequence>
<dbReference type="PANTHER" id="PTHR14549">
    <property type="entry name" value="TRANSMEMBRANE PROTEIN 223"/>
    <property type="match status" value="1"/>
</dbReference>
<dbReference type="GO" id="GO:0005739">
    <property type="term" value="C:mitochondrion"/>
    <property type="evidence" value="ECO:0007669"/>
    <property type="project" value="TreeGrafter"/>
</dbReference>
<evidence type="ECO:0000256" key="1">
    <source>
        <dbReference type="SAM" id="Phobius"/>
    </source>
</evidence>
<dbReference type="InterPro" id="IPR026100">
    <property type="entry name" value="Tmem223"/>
</dbReference>
<organism evidence="2 3">
    <name type="scientific">Acanthoscelides obtectus</name>
    <name type="common">Bean weevil</name>
    <name type="synonym">Bruchus obtectus</name>
    <dbReference type="NCBI Taxonomy" id="200917"/>
    <lineage>
        <taxon>Eukaryota</taxon>
        <taxon>Metazoa</taxon>
        <taxon>Ecdysozoa</taxon>
        <taxon>Arthropoda</taxon>
        <taxon>Hexapoda</taxon>
        <taxon>Insecta</taxon>
        <taxon>Pterygota</taxon>
        <taxon>Neoptera</taxon>
        <taxon>Endopterygota</taxon>
        <taxon>Coleoptera</taxon>
        <taxon>Polyphaga</taxon>
        <taxon>Cucujiformia</taxon>
        <taxon>Chrysomeloidea</taxon>
        <taxon>Chrysomelidae</taxon>
        <taxon>Bruchinae</taxon>
        <taxon>Bruchini</taxon>
        <taxon>Acanthoscelides</taxon>
    </lineage>
</organism>
<dbReference type="Proteomes" id="UP001152888">
    <property type="component" value="Unassembled WGS sequence"/>
</dbReference>
<dbReference type="AlphaFoldDB" id="A0A9P0L1N5"/>
<keyword evidence="1" id="KW-1133">Transmembrane helix</keyword>
<dbReference type="OrthoDB" id="5950063at2759"/>
<dbReference type="PANTHER" id="PTHR14549:SF2">
    <property type="entry name" value="TRANSMEMBRANE PROTEIN 223"/>
    <property type="match status" value="1"/>
</dbReference>
<dbReference type="EMBL" id="CAKOFQ010007005">
    <property type="protein sequence ID" value="CAH1986752.1"/>
    <property type="molecule type" value="Genomic_DNA"/>
</dbReference>
<evidence type="ECO:0008006" key="4">
    <source>
        <dbReference type="Google" id="ProtNLM"/>
    </source>
</evidence>
<feature type="transmembrane region" description="Helical" evidence="1">
    <location>
        <begin position="110"/>
        <end position="130"/>
    </location>
</feature>
<accession>A0A9P0L1N5</accession>
<keyword evidence="1" id="KW-0812">Transmembrane</keyword>
<gene>
    <name evidence="2" type="ORF">ACAOBT_LOCUS17426</name>
</gene>
<protein>
    <recommendedName>
        <fullName evidence="4">Transmembrane protein 223</fullName>
    </recommendedName>
</protein>
<keyword evidence="3" id="KW-1185">Reference proteome</keyword>
<evidence type="ECO:0000313" key="3">
    <source>
        <dbReference type="Proteomes" id="UP001152888"/>
    </source>
</evidence>
<feature type="transmembrane region" description="Helical" evidence="1">
    <location>
        <begin position="59"/>
        <end position="79"/>
    </location>
</feature>
<name>A0A9P0L1N5_ACAOB</name>
<dbReference type="GO" id="GO:0007399">
    <property type="term" value="P:nervous system development"/>
    <property type="evidence" value="ECO:0007669"/>
    <property type="project" value="TreeGrafter"/>
</dbReference>